<gene>
    <name evidence="1" type="ORF">M441DRAFT_336644</name>
</gene>
<protein>
    <submittedName>
        <fullName evidence="1">Uncharacterized protein</fullName>
    </submittedName>
</protein>
<name>A0A2T3ZGC1_TRIA4</name>
<evidence type="ECO:0000313" key="2">
    <source>
        <dbReference type="Proteomes" id="UP000240493"/>
    </source>
</evidence>
<proteinExistence type="predicted"/>
<accession>A0A2T3ZGC1</accession>
<dbReference type="EMBL" id="KZ679258">
    <property type="protein sequence ID" value="PTB43854.1"/>
    <property type="molecule type" value="Genomic_DNA"/>
</dbReference>
<sequence length="188" mass="20630">MNYMLSPAACPSARRNHTRTNTLRSTASLAAAGCSQIGTGQDLVPSSGKKEHAQRAKAGLFWRQGSRRSPTCTYHKLRSSSLRPIGFWSGLVALWRLAQRNWGPDWRVWSTGIAKNSSPYGAHHQSSYILDMGPVASPSGVSISIQAPRTSCVIVCYRLFLAEDALSVRFFSPSYRLFQSTAGLDTVH</sequence>
<dbReference type="Proteomes" id="UP000240493">
    <property type="component" value="Unassembled WGS sequence"/>
</dbReference>
<evidence type="ECO:0000313" key="1">
    <source>
        <dbReference type="EMBL" id="PTB43854.1"/>
    </source>
</evidence>
<keyword evidence="2" id="KW-1185">Reference proteome</keyword>
<organism evidence="1 2">
    <name type="scientific">Trichoderma asperellum (strain ATCC 204424 / CBS 433.97 / NBRC 101777)</name>
    <dbReference type="NCBI Taxonomy" id="1042311"/>
    <lineage>
        <taxon>Eukaryota</taxon>
        <taxon>Fungi</taxon>
        <taxon>Dikarya</taxon>
        <taxon>Ascomycota</taxon>
        <taxon>Pezizomycotina</taxon>
        <taxon>Sordariomycetes</taxon>
        <taxon>Hypocreomycetidae</taxon>
        <taxon>Hypocreales</taxon>
        <taxon>Hypocreaceae</taxon>
        <taxon>Trichoderma</taxon>
    </lineage>
</organism>
<dbReference type="AlphaFoldDB" id="A0A2T3ZGC1"/>
<reference evidence="1 2" key="1">
    <citation type="submission" date="2016-07" db="EMBL/GenBank/DDBJ databases">
        <title>Multiple horizontal gene transfer events from other fungi enriched the ability of initially mycotrophic Trichoderma (Ascomycota) to feed on dead plant biomass.</title>
        <authorList>
            <consortium name="DOE Joint Genome Institute"/>
            <person name="Aerts A."/>
            <person name="Atanasova L."/>
            <person name="Chenthamara K."/>
            <person name="Zhang J."/>
            <person name="Grujic M."/>
            <person name="Henrissat B."/>
            <person name="Kuo A."/>
            <person name="Salamov A."/>
            <person name="Lipzen A."/>
            <person name="Labutti K."/>
            <person name="Barry K."/>
            <person name="Miao Y."/>
            <person name="Rahimi M.J."/>
            <person name="Shen Q."/>
            <person name="Grigoriev I.V."/>
            <person name="Kubicek C.P."/>
            <person name="Druzhinina I.S."/>
        </authorList>
    </citation>
    <scope>NUCLEOTIDE SEQUENCE [LARGE SCALE GENOMIC DNA]</scope>
    <source>
        <strain evidence="1 2">CBS 433.97</strain>
    </source>
</reference>